<feature type="domain" description="DUF397" evidence="1">
    <location>
        <begin position="22"/>
        <end position="74"/>
    </location>
</feature>
<keyword evidence="3" id="KW-1185">Reference proteome</keyword>
<dbReference type="Pfam" id="PF04149">
    <property type="entry name" value="DUF397"/>
    <property type="match status" value="1"/>
</dbReference>
<sequence>MMIWRKSSRSSAGGQECVEIAATWRKSSRSSGGYQNCVELASVPNAVLIRDSKDATGPLHMITPEAFRILAHLVKSGGLDS</sequence>
<dbReference type="Proteomes" id="UP001501710">
    <property type="component" value="Unassembled WGS sequence"/>
</dbReference>
<organism evidence="2 3">
    <name type="scientific">Actinomadura meridiana</name>
    <dbReference type="NCBI Taxonomy" id="559626"/>
    <lineage>
        <taxon>Bacteria</taxon>
        <taxon>Bacillati</taxon>
        <taxon>Actinomycetota</taxon>
        <taxon>Actinomycetes</taxon>
        <taxon>Streptosporangiales</taxon>
        <taxon>Thermomonosporaceae</taxon>
        <taxon>Actinomadura</taxon>
    </lineage>
</organism>
<dbReference type="RefSeq" id="WP_344894764.1">
    <property type="nucleotide sequence ID" value="NZ_BAABAS010000005.1"/>
</dbReference>
<evidence type="ECO:0000313" key="3">
    <source>
        <dbReference type="Proteomes" id="UP001501710"/>
    </source>
</evidence>
<proteinExistence type="predicted"/>
<dbReference type="InterPro" id="IPR007278">
    <property type="entry name" value="DUF397"/>
</dbReference>
<evidence type="ECO:0000259" key="1">
    <source>
        <dbReference type="Pfam" id="PF04149"/>
    </source>
</evidence>
<comment type="caution">
    <text evidence="2">The sequence shown here is derived from an EMBL/GenBank/DDBJ whole genome shotgun (WGS) entry which is preliminary data.</text>
</comment>
<gene>
    <name evidence="2" type="ORF">GCM10022254_25100</name>
</gene>
<protein>
    <recommendedName>
        <fullName evidence="1">DUF397 domain-containing protein</fullName>
    </recommendedName>
</protein>
<accession>A0ABP8BZ14</accession>
<reference evidence="3" key="1">
    <citation type="journal article" date="2019" name="Int. J. Syst. Evol. Microbiol.">
        <title>The Global Catalogue of Microorganisms (GCM) 10K type strain sequencing project: providing services to taxonomists for standard genome sequencing and annotation.</title>
        <authorList>
            <consortium name="The Broad Institute Genomics Platform"/>
            <consortium name="The Broad Institute Genome Sequencing Center for Infectious Disease"/>
            <person name="Wu L."/>
            <person name="Ma J."/>
        </authorList>
    </citation>
    <scope>NUCLEOTIDE SEQUENCE [LARGE SCALE GENOMIC DNA]</scope>
    <source>
        <strain evidence="3">JCM 17440</strain>
    </source>
</reference>
<evidence type="ECO:0000313" key="2">
    <source>
        <dbReference type="EMBL" id="GAA4230394.1"/>
    </source>
</evidence>
<dbReference type="EMBL" id="BAABAS010000005">
    <property type="protein sequence ID" value="GAA4230394.1"/>
    <property type="molecule type" value="Genomic_DNA"/>
</dbReference>
<name>A0ABP8BZ14_9ACTN</name>